<evidence type="ECO:0000313" key="2">
    <source>
        <dbReference type="EnsemblPlants" id="PAC:32975345.CDS.1"/>
    </source>
</evidence>
<evidence type="ECO:0000313" key="3">
    <source>
        <dbReference type="Proteomes" id="UP000006727"/>
    </source>
</evidence>
<dbReference type="EMBL" id="ABEU02000006">
    <property type="protein sequence ID" value="PNR52439.1"/>
    <property type="molecule type" value="Genomic_DNA"/>
</dbReference>
<organism evidence="1">
    <name type="scientific">Physcomitrium patens</name>
    <name type="common">Spreading-leaved earth moss</name>
    <name type="synonym">Physcomitrella patens</name>
    <dbReference type="NCBI Taxonomy" id="3218"/>
    <lineage>
        <taxon>Eukaryota</taxon>
        <taxon>Viridiplantae</taxon>
        <taxon>Streptophyta</taxon>
        <taxon>Embryophyta</taxon>
        <taxon>Bryophyta</taxon>
        <taxon>Bryophytina</taxon>
        <taxon>Bryopsida</taxon>
        <taxon>Funariidae</taxon>
        <taxon>Funariales</taxon>
        <taxon>Funariaceae</taxon>
        <taxon>Physcomitrium</taxon>
    </lineage>
</organism>
<dbReference type="Gramene" id="Pp3c6_11240V3.1">
    <property type="protein sequence ID" value="PAC:32975345.CDS.1"/>
    <property type="gene ID" value="Pp3c6_11240"/>
</dbReference>
<proteinExistence type="predicted"/>
<dbReference type="Proteomes" id="UP000006727">
    <property type="component" value="Chromosome 6"/>
</dbReference>
<protein>
    <submittedName>
        <fullName evidence="1 2">Uncharacterized protein</fullName>
    </submittedName>
</protein>
<dbReference type="InParanoid" id="A0A2K1KFA8"/>
<reference evidence="2" key="3">
    <citation type="submission" date="2020-12" db="UniProtKB">
        <authorList>
            <consortium name="EnsemblPlants"/>
        </authorList>
    </citation>
    <scope>IDENTIFICATION</scope>
</reference>
<reference evidence="1 3" key="2">
    <citation type="journal article" date="2018" name="Plant J.">
        <title>The Physcomitrella patens chromosome-scale assembly reveals moss genome structure and evolution.</title>
        <authorList>
            <person name="Lang D."/>
            <person name="Ullrich K.K."/>
            <person name="Murat F."/>
            <person name="Fuchs J."/>
            <person name="Jenkins J."/>
            <person name="Haas F.B."/>
            <person name="Piednoel M."/>
            <person name="Gundlach H."/>
            <person name="Van Bel M."/>
            <person name="Meyberg R."/>
            <person name="Vives C."/>
            <person name="Morata J."/>
            <person name="Symeonidi A."/>
            <person name="Hiss M."/>
            <person name="Muchero W."/>
            <person name="Kamisugi Y."/>
            <person name="Saleh O."/>
            <person name="Blanc G."/>
            <person name="Decker E.L."/>
            <person name="van Gessel N."/>
            <person name="Grimwood J."/>
            <person name="Hayes R.D."/>
            <person name="Graham S.W."/>
            <person name="Gunter L.E."/>
            <person name="McDaniel S.F."/>
            <person name="Hoernstein S.N.W."/>
            <person name="Larsson A."/>
            <person name="Li F.W."/>
            <person name="Perroud P.F."/>
            <person name="Phillips J."/>
            <person name="Ranjan P."/>
            <person name="Rokshar D.S."/>
            <person name="Rothfels C.J."/>
            <person name="Schneider L."/>
            <person name="Shu S."/>
            <person name="Stevenson D.W."/>
            <person name="Thummler F."/>
            <person name="Tillich M."/>
            <person name="Villarreal Aguilar J.C."/>
            <person name="Widiez T."/>
            <person name="Wong G.K."/>
            <person name="Wymore A."/>
            <person name="Zhang Y."/>
            <person name="Zimmer A.D."/>
            <person name="Quatrano R.S."/>
            <person name="Mayer K.F.X."/>
            <person name="Goodstein D."/>
            <person name="Casacuberta J.M."/>
            <person name="Vandepoele K."/>
            <person name="Reski R."/>
            <person name="Cuming A.C."/>
            <person name="Tuskan G.A."/>
            <person name="Maumus F."/>
            <person name="Salse J."/>
            <person name="Schmutz J."/>
            <person name="Rensing S.A."/>
        </authorList>
    </citation>
    <scope>NUCLEOTIDE SEQUENCE [LARGE SCALE GENOMIC DNA]</scope>
    <source>
        <strain evidence="2 3">cv. Gransden 2004</strain>
    </source>
</reference>
<dbReference type="EnsemblPlants" id="Pp3c6_11240V3.1">
    <property type="protein sequence ID" value="PAC:32975345.CDS.1"/>
    <property type="gene ID" value="Pp3c6_11240"/>
</dbReference>
<accession>A0A2K1KFA8</accession>
<evidence type="ECO:0000313" key="1">
    <source>
        <dbReference type="EMBL" id="PNR52439.1"/>
    </source>
</evidence>
<sequence length="59" mass="6368">MQILVGTMNVLPAAYIVEADDPGGTILISMLSLLQSIHLKHMLQPTLCASCEKQFDPGL</sequence>
<dbReference type="AlphaFoldDB" id="A0A2K1KFA8"/>
<keyword evidence="3" id="KW-1185">Reference proteome</keyword>
<name>A0A2K1KFA8_PHYPA</name>
<gene>
    <name evidence="1" type="ORF">PHYPA_008813</name>
</gene>
<reference evidence="1 3" key="1">
    <citation type="journal article" date="2008" name="Science">
        <title>The Physcomitrella genome reveals evolutionary insights into the conquest of land by plants.</title>
        <authorList>
            <person name="Rensing S."/>
            <person name="Lang D."/>
            <person name="Zimmer A."/>
            <person name="Terry A."/>
            <person name="Salamov A."/>
            <person name="Shapiro H."/>
            <person name="Nishiyama T."/>
            <person name="Perroud P.-F."/>
            <person name="Lindquist E."/>
            <person name="Kamisugi Y."/>
            <person name="Tanahashi T."/>
            <person name="Sakakibara K."/>
            <person name="Fujita T."/>
            <person name="Oishi K."/>
            <person name="Shin-I T."/>
            <person name="Kuroki Y."/>
            <person name="Toyoda A."/>
            <person name="Suzuki Y."/>
            <person name="Hashimoto A."/>
            <person name="Yamaguchi K."/>
            <person name="Sugano A."/>
            <person name="Kohara Y."/>
            <person name="Fujiyama A."/>
            <person name="Anterola A."/>
            <person name="Aoki S."/>
            <person name="Ashton N."/>
            <person name="Barbazuk W.B."/>
            <person name="Barker E."/>
            <person name="Bennetzen J."/>
            <person name="Bezanilla M."/>
            <person name="Blankenship R."/>
            <person name="Cho S.H."/>
            <person name="Dutcher S."/>
            <person name="Estelle M."/>
            <person name="Fawcett J.A."/>
            <person name="Gundlach H."/>
            <person name="Hanada K."/>
            <person name="Heyl A."/>
            <person name="Hicks K.A."/>
            <person name="Hugh J."/>
            <person name="Lohr M."/>
            <person name="Mayer K."/>
            <person name="Melkozernov A."/>
            <person name="Murata T."/>
            <person name="Nelson D."/>
            <person name="Pils B."/>
            <person name="Prigge M."/>
            <person name="Reiss B."/>
            <person name="Renner T."/>
            <person name="Rombauts S."/>
            <person name="Rushton P."/>
            <person name="Sanderfoot A."/>
            <person name="Schween G."/>
            <person name="Shiu S.-H."/>
            <person name="Stueber K."/>
            <person name="Theodoulou F.L."/>
            <person name="Tu H."/>
            <person name="Van de Peer Y."/>
            <person name="Verrier P.J."/>
            <person name="Waters E."/>
            <person name="Wood A."/>
            <person name="Yang L."/>
            <person name="Cove D."/>
            <person name="Cuming A."/>
            <person name="Hasebe M."/>
            <person name="Lucas S."/>
            <person name="Mishler D.B."/>
            <person name="Reski R."/>
            <person name="Grigoriev I."/>
            <person name="Quatrano R.S."/>
            <person name="Boore J.L."/>
        </authorList>
    </citation>
    <scope>NUCLEOTIDE SEQUENCE [LARGE SCALE GENOMIC DNA]</scope>
    <source>
        <strain evidence="2 3">cv. Gransden 2004</strain>
    </source>
</reference>